<dbReference type="Proteomes" id="UP001420932">
    <property type="component" value="Unassembled WGS sequence"/>
</dbReference>
<dbReference type="EMBL" id="JBBNAF010000007">
    <property type="protein sequence ID" value="KAK9128783.1"/>
    <property type="molecule type" value="Genomic_DNA"/>
</dbReference>
<evidence type="ECO:0000313" key="3">
    <source>
        <dbReference type="Proteomes" id="UP001420932"/>
    </source>
</evidence>
<accession>A0AAP0P368</accession>
<dbReference type="PANTHER" id="PTHR46142:SF8">
    <property type="entry name" value="EXPRESSED PROTEIN"/>
    <property type="match status" value="1"/>
</dbReference>
<comment type="caution">
    <text evidence="2">The sequence shown here is derived from an EMBL/GenBank/DDBJ whole genome shotgun (WGS) entry which is preliminary data.</text>
</comment>
<sequence>MSIDMATDGSEVAEPAYQLSRRPRGMGPKHLFPKMSKQSQEDHRGLILSSLIYETHERLFNYGIGIHLVEAKNKNEQQLPADTAHLDPMDNHVSFQCKDMAAVERKLTQFDIRYIKRTVSELMMMMMIMMMSRRVDRPSISSSSTIPTDT</sequence>
<feature type="region of interest" description="Disordered" evidence="1">
    <location>
        <begin position="1"/>
        <end position="27"/>
    </location>
</feature>
<gene>
    <name evidence="2" type="ORF">Syun_017580</name>
</gene>
<protein>
    <submittedName>
        <fullName evidence="2">Uncharacterized protein</fullName>
    </submittedName>
</protein>
<dbReference type="AlphaFoldDB" id="A0AAP0P368"/>
<evidence type="ECO:0000313" key="2">
    <source>
        <dbReference type="EMBL" id="KAK9128783.1"/>
    </source>
</evidence>
<reference evidence="2 3" key="1">
    <citation type="submission" date="2024-01" db="EMBL/GenBank/DDBJ databases">
        <title>Genome assemblies of Stephania.</title>
        <authorList>
            <person name="Yang L."/>
        </authorList>
    </citation>
    <scope>NUCLEOTIDE SEQUENCE [LARGE SCALE GENOMIC DNA]</scope>
    <source>
        <strain evidence="2">YNDBR</strain>
        <tissue evidence="2">Leaf</tissue>
    </source>
</reference>
<evidence type="ECO:0000256" key="1">
    <source>
        <dbReference type="SAM" id="MobiDB-lite"/>
    </source>
</evidence>
<proteinExistence type="predicted"/>
<organism evidence="2 3">
    <name type="scientific">Stephania yunnanensis</name>
    <dbReference type="NCBI Taxonomy" id="152371"/>
    <lineage>
        <taxon>Eukaryota</taxon>
        <taxon>Viridiplantae</taxon>
        <taxon>Streptophyta</taxon>
        <taxon>Embryophyta</taxon>
        <taxon>Tracheophyta</taxon>
        <taxon>Spermatophyta</taxon>
        <taxon>Magnoliopsida</taxon>
        <taxon>Ranunculales</taxon>
        <taxon>Menispermaceae</taxon>
        <taxon>Menispermoideae</taxon>
        <taxon>Cissampelideae</taxon>
        <taxon>Stephania</taxon>
    </lineage>
</organism>
<dbReference type="PANTHER" id="PTHR46142">
    <property type="match status" value="1"/>
</dbReference>
<name>A0AAP0P368_9MAGN</name>
<keyword evidence="3" id="KW-1185">Reference proteome</keyword>